<dbReference type="InterPro" id="IPR027417">
    <property type="entry name" value="P-loop_NTPase"/>
</dbReference>
<evidence type="ECO:0008006" key="3">
    <source>
        <dbReference type="Google" id="ProtNLM"/>
    </source>
</evidence>
<evidence type="ECO:0000313" key="1">
    <source>
        <dbReference type="EMBL" id="NMW32981.1"/>
    </source>
</evidence>
<sequence>MRDSIQSLSAIRERIAGDWQSGKAAAWDMALSGHAALDSYLDGGLRRGQLHEIFASSADDNGSAAGFAAMLALCATQPRKRTLWLRTLDAPRQGGRFNSAGLAELGGDPAAFLMAVAPDDTVLLRSAADALRCTGFGSVIIECWGSPAILDLTASRRLTLAAGQAGVTAFMLRLGAREQPSTADTRWSVQSAPSTPLEANAPGHPVLDVTLLRQRSGPAGKSWRMEWNRDQRRFQDPARNAANGNDHSAAPLSGAVVSIPAGKPVTHSWGFKRRA</sequence>
<dbReference type="SUPFAM" id="SSF52540">
    <property type="entry name" value="P-loop containing nucleoside triphosphate hydrolases"/>
    <property type="match status" value="1"/>
</dbReference>
<dbReference type="EMBL" id="JABCRE010000004">
    <property type="protein sequence ID" value="NMW32981.1"/>
    <property type="molecule type" value="Genomic_DNA"/>
</dbReference>
<dbReference type="InterPro" id="IPR017026">
    <property type="entry name" value="ImuA"/>
</dbReference>
<name>A0A848QH34_9SPHN</name>
<organism evidence="1 2">
    <name type="scientific">Pontixanthobacter rizhaonensis</name>
    <dbReference type="NCBI Taxonomy" id="2730337"/>
    <lineage>
        <taxon>Bacteria</taxon>
        <taxon>Pseudomonadati</taxon>
        <taxon>Pseudomonadota</taxon>
        <taxon>Alphaproteobacteria</taxon>
        <taxon>Sphingomonadales</taxon>
        <taxon>Erythrobacteraceae</taxon>
        <taxon>Pontixanthobacter</taxon>
    </lineage>
</organism>
<proteinExistence type="predicted"/>
<dbReference type="Proteomes" id="UP000561181">
    <property type="component" value="Unassembled WGS sequence"/>
</dbReference>
<evidence type="ECO:0000313" key="2">
    <source>
        <dbReference type="Proteomes" id="UP000561181"/>
    </source>
</evidence>
<keyword evidence="2" id="KW-1185">Reference proteome</keyword>
<accession>A0A848QH34</accession>
<gene>
    <name evidence="1" type="ORF">HKD42_13000</name>
</gene>
<comment type="caution">
    <text evidence="1">The sequence shown here is derived from an EMBL/GenBank/DDBJ whole genome shotgun (WGS) entry which is preliminary data.</text>
</comment>
<dbReference type="Gene3D" id="3.40.50.300">
    <property type="entry name" value="P-loop containing nucleotide triphosphate hydrolases"/>
    <property type="match status" value="1"/>
</dbReference>
<dbReference type="PIRSF" id="PIRSF034285">
    <property type="entry name" value="UCP034285"/>
    <property type="match status" value="1"/>
</dbReference>
<protein>
    <recommendedName>
        <fullName evidence="3">Protein ImuA</fullName>
    </recommendedName>
</protein>
<dbReference type="AlphaFoldDB" id="A0A848QH34"/>
<reference evidence="1 2" key="1">
    <citation type="submission" date="2020-04" db="EMBL/GenBank/DDBJ databases">
        <authorList>
            <person name="Liu A."/>
        </authorList>
    </citation>
    <scope>NUCLEOTIDE SEQUENCE [LARGE SCALE GENOMIC DNA]</scope>
    <source>
        <strain evidence="1 2">RZ02</strain>
    </source>
</reference>
<dbReference type="RefSeq" id="WP_170014199.1">
    <property type="nucleotide sequence ID" value="NZ_JABCRE010000004.1"/>
</dbReference>